<dbReference type="Proteomes" id="UP000008370">
    <property type="component" value="Unassembled WGS sequence"/>
</dbReference>
<dbReference type="InParanoid" id="K5WCH7"/>
<evidence type="ECO:0008006" key="4">
    <source>
        <dbReference type="Google" id="ProtNLM"/>
    </source>
</evidence>
<organism evidence="2 3">
    <name type="scientific">Phanerochaete carnosa (strain HHB-10118-sp)</name>
    <name type="common">White-rot fungus</name>
    <name type="synonym">Peniophora carnosa</name>
    <dbReference type="NCBI Taxonomy" id="650164"/>
    <lineage>
        <taxon>Eukaryota</taxon>
        <taxon>Fungi</taxon>
        <taxon>Dikarya</taxon>
        <taxon>Basidiomycota</taxon>
        <taxon>Agaricomycotina</taxon>
        <taxon>Agaricomycetes</taxon>
        <taxon>Polyporales</taxon>
        <taxon>Phanerochaetaceae</taxon>
        <taxon>Phanerochaete</taxon>
    </lineage>
</organism>
<sequence>MSYSGKKGTAEPQTGKRGSSAKASTEPPVLFIPADVEQDPVALMQLASKLSLDSGNFVDTKFYAFSRRKASGTIYAPKAIYANSWILRAKSPQYIENLLFEGYDANCTIGPLDSAIPSYRECLGKAKSTSYDSDSDIEDDDDDMEASRKSALGAPSTKDGRSTPVSHSPVLYLLIADCLNAGSQGTSQLSPSQAGFRTGRRIPAARTERPDYRAAELCLSTWKAFVYYLYTGKIEFARLKSQKPAIQPLAKTAQMSTKAPPCSPKFMYKLADESCTQLGISELKNLAQADIQSKLSGDNILAELSSTFTSRYDDIRDMEITLACDQTKDALKAGMSSWMNAMPANILKCNATVIGLLVEKLAATVTPAPAPASCRYCGNRGRNGFITHF</sequence>
<reference evidence="2 3" key="1">
    <citation type="journal article" date="2012" name="BMC Genomics">
        <title>Comparative genomics of the white-rot fungi, Phanerochaete carnosa and P. chrysosporium, to elucidate the genetic basis of the distinct wood types they colonize.</title>
        <authorList>
            <person name="Suzuki H."/>
            <person name="MacDonald J."/>
            <person name="Syed K."/>
            <person name="Salamov A."/>
            <person name="Hori C."/>
            <person name="Aerts A."/>
            <person name="Henrissat B."/>
            <person name="Wiebenga A."/>
            <person name="vanKuyk P.A."/>
            <person name="Barry K."/>
            <person name="Lindquist E."/>
            <person name="LaButti K."/>
            <person name="Lapidus A."/>
            <person name="Lucas S."/>
            <person name="Coutinho P."/>
            <person name="Gong Y."/>
            <person name="Samejima M."/>
            <person name="Mahadevan R."/>
            <person name="Abou-Zaid M."/>
            <person name="de Vries R.P."/>
            <person name="Igarashi K."/>
            <person name="Yadav J.S."/>
            <person name="Grigoriev I.V."/>
            <person name="Master E.R."/>
        </authorList>
    </citation>
    <scope>NUCLEOTIDE SEQUENCE [LARGE SCALE GENOMIC DNA]</scope>
    <source>
        <strain evidence="2 3">HHB-10118-sp</strain>
    </source>
</reference>
<dbReference type="RefSeq" id="XP_007394770.1">
    <property type="nucleotide sequence ID" value="XM_007394708.1"/>
</dbReference>
<evidence type="ECO:0000256" key="1">
    <source>
        <dbReference type="SAM" id="MobiDB-lite"/>
    </source>
</evidence>
<dbReference type="AlphaFoldDB" id="K5WCH7"/>
<feature type="compositionally biased region" description="Acidic residues" evidence="1">
    <location>
        <begin position="133"/>
        <end position="144"/>
    </location>
</feature>
<protein>
    <recommendedName>
        <fullName evidence="4">BTB domain-containing protein</fullName>
    </recommendedName>
</protein>
<keyword evidence="3" id="KW-1185">Reference proteome</keyword>
<gene>
    <name evidence="2" type="ORF">PHACADRAFT_183507</name>
</gene>
<evidence type="ECO:0000313" key="2">
    <source>
        <dbReference type="EMBL" id="EKM56940.1"/>
    </source>
</evidence>
<feature type="region of interest" description="Disordered" evidence="1">
    <location>
        <begin position="128"/>
        <end position="164"/>
    </location>
</feature>
<feature type="region of interest" description="Disordered" evidence="1">
    <location>
        <begin position="1"/>
        <end position="24"/>
    </location>
</feature>
<proteinExistence type="predicted"/>
<accession>K5WCH7</accession>
<dbReference type="STRING" id="650164.K5WCH7"/>
<evidence type="ECO:0000313" key="3">
    <source>
        <dbReference type="Proteomes" id="UP000008370"/>
    </source>
</evidence>
<dbReference type="KEGG" id="pco:PHACADRAFT_183507"/>
<name>K5WCH7_PHACS</name>
<dbReference type="EMBL" id="JH930471">
    <property type="protein sequence ID" value="EKM56940.1"/>
    <property type="molecule type" value="Genomic_DNA"/>
</dbReference>
<dbReference type="GeneID" id="18910154"/>
<dbReference type="HOGENOM" id="CLU_043561_1_1_1"/>
<dbReference type="OrthoDB" id="6359816at2759"/>